<dbReference type="InterPro" id="IPR004154">
    <property type="entry name" value="Anticodon-bd"/>
</dbReference>
<evidence type="ECO:0000313" key="16">
    <source>
        <dbReference type="EMBL" id="TDH67235.1"/>
    </source>
</evidence>
<dbReference type="SMART" id="SM00863">
    <property type="entry name" value="tRNA_SAD"/>
    <property type="match status" value="1"/>
</dbReference>
<evidence type="ECO:0000256" key="13">
    <source>
        <dbReference type="ARBA" id="ARBA00031900"/>
    </source>
</evidence>
<dbReference type="PANTHER" id="PTHR11451:SF44">
    <property type="entry name" value="THREONINE--TRNA LIGASE, CHLOROPLASTIC_MITOCHONDRIAL 2"/>
    <property type="match status" value="1"/>
</dbReference>
<dbReference type="AlphaFoldDB" id="A0A976FI73"/>
<dbReference type="InterPro" id="IPR047246">
    <property type="entry name" value="ThrRS_anticodon"/>
</dbReference>
<evidence type="ECO:0000256" key="5">
    <source>
        <dbReference type="ARBA" id="ARBA00022723"/>
    </source>
</evidence>
<evidence type="ECO:0000256" key="9">
    <source>
        <dbReference type="ARBA" id="ARBA00022917"/>
    </source>
</evidence>
<evidence type="ECO:0000256" key="2">
    <source>
        <dbReference type="ARBA" id="ARBA00008226"/>
    </source>
</evidence>
<dbReference type="CDD" id="cd00860">
    <property type="entry name" value="ThrRS_anticodon"/>
    <property type="match status" value="1"/>
</dbReference>
<keyword evidence="17" id="KW-1185">Reference proteome</keyword>
<evidence type="ECO:0000256" key="6">
    <source>
        <dbReference type="ARBA" id="ARBA00022741"/>
    </source>
</evidence>
<dbReference type="NCBIfam" id="TIGR00418">
    <property type="entry name" value="thrS"/>
    <property type="match status" value="1"/>
</dbReference>
<evidence type="ECO:0000259" key="15">
    <source>
        <dbReference type="PROSITE" id="PS50862"/>
    </source>
</evidence>
<dbReference type="GO" id="GO:0006435">
    <property type="term" value="P:threonyl-tRNA aminoacylation"/>
    <property type="evidence" value="ECO:0007669"/>
    <property type="project" value="InterPro"/>
</dbReference>
<dbReference type="InterPro" id="IPR018163">
    <property type="entry name" value="Thr/Ala-tRNA-synth_IIc_edit"/>
</dbReference>
<sequence>MLPRAVRCKVPVLQRLPRNSLTTISYQEERIFLWQQEFQRQQVAQVQATQDVLTRGESLELAVHVPAGQILAFRGVAGASTSIDVLKQLQESGLPKFQALAALNKDTGELIDLRTPLQHSGTLQLLDFSTDEGKRIFWHSSAHVLGQALENKFQKQIRLTDGPALTEGGFFYEMYLQDKATVSEADFDDISRRIQKIVKARQPFERLEVTREFAEKMFTYSELKREMLHKIPMDASLSLYRCGSLIDLCRGPHVPHTGMLSSFAITRCGASHWEGKELLQRVYAISFPTKAQLNEWHHLQEEAKKRDHRSIGRAQQLFMFHPLSPGSSFFLPHGTRIFNTLADFIRREYRRRGYEEVITPLIYKKELWEISGHLENYCEDMFMVSQGIVAEDDGSDNKQALGDKKTVDQFGLKPMNCPGHCLMFREAKKYSYRDLPVRFADFSALHRNEASGALTGLTRVRRFHQDDAHIFCTAAQVQSEISHVLDFIKYVYGVFDFTLQLRLSTRPDKFMGELELWDDAEDQLRVALDEFGEPYTVNEGDGAFYGPKIDIVVTDALKRQHQCGTIQLDFQLPINFELEYDGPDGKAHAPIIIHRAVLGSIERMMAILIEHTGGKWPLWLSPRQVAVLPIAEAHRDYAHKVAAKLQTAIPSGLCVSVKDDSKTLKKRVREAQVAGYNYIVVVGDKEQASGEVNVRTRDNQVHGAKPLTDFIENIKAAIDRME</sequence>
<dbReference type="Gene3D" id="3.40.50.800">
    <property type="entry name" value="Anticodon-binding domain"/>
    <property type="match status" value="1"/>
</dbReference>
<evidence type="ECO:0000256" key="7">
    <source>
        <dbReference type="ARBA" id="ARBA00022833"/>
    </source>
</evidence>
<keyword evidence="11" id="KW-0496">Mitochondrion</keyword>
<dbReference type="InterPro" id="IPR002320">
    <property type="entry name" value="Thr-tRNA-ligase_IIa"/>
</dbReference>
<evidence type="ECO:0000256" key="8">
    <source>
        <dbReference type="ARBA" id="ARBA00022840"/>
    </source>
</evidence>
<keyword evidence="9" id="KW-0648">Protein biosynthesis</keyword>
<comment type="catalytic activity">
    <reaction evidence="14">
        <text>tRNA(Thr) + L-threonine + ATP = L-threonyl-tRNA(Thr) + AMP + diphosphate + H(+)</text>
        <dbReference type="Rhea" id="RHEA:24624"/>
        <dbReference type="Rhea" id="RHEA-COMP:9670"/>
        <dbReference type="Rhea" id="RHEA-COMP:9704"/>
        <dbReference type="ChEBI" id="CHEBI:15378"/>
        <dbReference type="ChEBI" id="CHEBI:30616"/>
        <dbReference type="ChEBI" id="CHEBI:33019"/>
        <dbReference type="ChEBI" id="CHEBI:57926"/>
        <dbReference type="ChEBI" id="CHEBI:78442"/>
        <dbReference type="ChEBI" id="CHEBI:78534"/>
        <dbReference type="ChEBI" id="CHEBI:456215"/>
        <dbReference type="EC" id="6.1.1.3"/>
    </reaction>
</comment>
<evidence type="ECO:0000256" key="14">
    <source>
        <dbReference type="ARBA" id="ARBA00049515"/>
    </source>
</evidence>
<keyword evidence="10" id="KW-0809">Transit peptide</keyword>
<dbReference type="HAMAP" id="MF_00184">
    <property type="entry name" value="Thr_tRNA_synth"/>
    <property type="match status" value="1"/>
</dbReference>
<dbReference type="EMBL" id="SHOA02000014">
    <property type="protein sequence ID" value="TDH67235.1"/>
    <property type="molecule type" value="Genomic_DNA"/>
</dbReference>
<comment type="caution">
    <text evidence="16">The sequence shown here is derived from an EMBL/GenBank/DDBJ whole genome shotgun (WGS) entry which is preliminary data.</text>
</comment>
<protein>
    <recommendedName>
        <fullName evidence="3">threonine--tRNA ligase</fullName>
        <ecNumber evidence="3">6.1.1.3</ecNumber>
    </recommendedName>
    <alternativeName>
        <fullName evidence="13">Threonyl-tRNA synthetase</fullName>
    </alternativeName>
</protein>
<evidence type="ECO:0000313" key="17">
    <source>
        <dbReference type="Proteomes" id="UP000294530"/>
    </source>
</evidence>
<dbReference type="EC" id="6.1.1.3" evidence="3"/>
<dbReference type="RefSeq" id="XP_067816734.1">
    <property type="nucleotide sequence ID" value="XM_067960260.1"/>
</dbReference>
<dbReference type="GO" id="GO:0046872">
    <property type="term" value="F:metal ion binding"/>
    <property type="evidence" value="ECO:0007669"/>
    <property type="project" value="UniProtKB-KW"/>
</dbReference>
<dbReference type="InterPro" id="IPR045864">
    <property type="entry name" value="aa-tRNA-synth_II/BPL/LPL"/>
</dbReference>
<dbReference type="Pfam" id="PF03129">
    <property type="entry name" value="HGTP_anticodon"/>
    <property type="match status" value="1"/>
</dbReference>
<dbReference type="SUPFAM" id="SSF55186">
    <property type="entry name" value="ThrRS/AlaRS common domain"/>
    <property type="match status" value="1"/>
</dbReference>
<dbReference type="GO" id="GO:0004829">
    <property type="term" value="F:threonine-tRNA ligase activity"/>
    <property type="evidence" value="ECO:0007669"/>
    <property type="project" value="UniProtKB-EC"/>
</dbReference>
<dbReference type="Gene3D" id="3.30.930.10">
    <property type="entry name" value="Bira Bifunctional Protein, Domain 2"/>
    <property type="match status" value="1"/>
</dbReference>
<dbReference type="Gene3D" id="3.30.980.10">
    <property type="entry name" value="Threonyl-trna Synthetase, Chain A, domain 2"/>
    <property type="match status" value="1"/>
</dbReference>
<dbReference type="FunFam" id="3.30.980.10:FF:000003">
    <property type="entry name" value="Threonine--tRNA ligase, cytoplasmic"/>
    <property type="match status" value="1"/>
</dbReference>
<keyword evidence="8" id="KW-0067">ATP-binding</keyword>
<evidence type="ECO:0000256" key="10">
    <source>
        <dbReference type="ARBA" id="ARBA00022946"/>
    </source>
</evidence>
<dbReference type="CDD" id="cd00771">
    <property type="entry name" value="ThrRS_core"/>
    <property type="match status" value="1"/>
</dbReference>
<comment type="subcellular location">
    <subcellularLocation>
        <location evidence="1">Mitochondrion matrix</location>
    </subcellularLocation>
</comment>
<keyword evidence="7" id="KW-0862">Zinc</keyword>
<dbReference type="InterPro" id="IPR033728">
    <property type="entry name" value="ThrRS_core"/>
</dbReference>
<dbReference type="InterPro" id="IPR012947">
    <property type="entry name" value="tRNA_SAD"/>
</dbReference>
<keyword evidence="12" id="KW-0030">Aminoacyl-tRNA synthetase</keyword>
<evidence type="ECO:0000256" key="12">
    <source>
        <dbReference type="ARBA" id="ARBA00023146"/>
    </source>
</evidence>
<feature type="domain" description="Aminoacyl-transfer RNA synthetases class-II family profile" evidence="15">
    <location>
        <begin position="332"/>
        <end position="629"/>
    </location>
</feature>
<name>A0A976FI73_BRELC</name>
<dbReference type="InterPro" id="IPR036621">
    <property type="entry name" value="Anticodon-bd_dom_sf"/>
</dbReference>
<evidence type="ECO:0000256" key="1">
    <source>
        <dbReference type="ARBA" id="ARBA00004305"/>
    </source>
</evidence>
<dbReference type="SUPFAM" id="SSF52954">
    <property type="entry name" value="Class II aaRS ABD-related"/>
    <property type="match status" value="1"/>
</dbReference>
<gene>
    <name evidence="16" type="ORF">CCR75_002161</name>
</gene>
<accession>A0A976FI73</accession>
<reference evidence="16 17" key="1">
    <citation type="journal article" date="2021" name="Genome Biol.">
        <title>AFLAP: assembly-free linkage analysis pipeline using k-mers from genome sequencing data.</title>
        <authorList>
            <person name="Fletcher K."/>
            <person name="Zhang L."/>
            <person name="Gil J."/>
            <person name="Han R."/>
            <person name="Cavanaugh K."/>
            <person name="Michelmore R."/>
        </authorList>
    </citation>
    <scope>NUCLEOTIDE SEQUENCE [LARGE SCALE GENOMIC DNA]</scope>
    <source>
        <strain evidence="16 17">SF5</strain>
    </source>
</reference>
<proteinExistence type="inferred from homology"/>
<dbReference type="GO" id="GO:0005759">
    <property type="term" value="C:mitochondrial matrix"/>
    <property type="evidence" value="ECO:0007669"/>
    <property type="project" value="UniProtKB-SubCell"/>
</dbReference>
<dbReference type="Pfam" id="PF00587">
    <property type="entry name" value="tRNA-synt_2b"/>
    <property type="match status" value="1"/>
</dbReference>
<comment type="similarity">
    <text evidence="2">Belongs to the class-II aminoacyl-tRNA synthetase family.</text>
</comment>
<organism evidence="16 17">
    <name type="scientific">Bremia lactucae</name>
    <name type="common">Lettuce downy mildew</name>
    <dbReference type="NCBI Taxonomy" id="4779"/>
    <lineage>
        <taxon>Eukaryota</taxon>
        <taxon>Sar</taxon>
        <taxon>Stramenopiles</taxon>
        <taxon>Oomycota</taxon>
        <taxon>Peronosporomycetes</taxon>
        <taxon>Peronosporales</taxon>
        <taxon>Peronosporaceae</taxon>
        <taxon>Bremia</taxon>
    </lineage>
</organism>
<keyword evidence="4" id="KW-0436">Ligase</keyword>
<evidence type="ECO:0000256" key="3">
    <source>
        <dbReference type="ARBA" id="ARBA00013163"/>
    </source>
</evidence>
<evidence type="ECO:0000256" key="4">
    <source>
        <dbReference type="ARBA" id="ARBA00022598"/>
    </source>
</evidence>
<dbReference type="PANTHER" id="PTHR11451">
    <property type="entry name" value="THREONINE-TRNA LIGASE"/>
    <property type="match status" value="1"/>
</dbReference>
<evidence type="ECO:0000256" key="11">
    <source>
        <dbReference type="ARBA" id="ARBA00023128"/>
    </source>
</evidence>
<dbReference type="SUPFAM" id="SSF55681">
    <property type="entry name" value="Class II aaRS and biotin synthetases"/>
    <property type="match status" value="1"/>
</dbReference>
<dbReference type="PROSITE" id="PS50862">
    <property type="entry name" value="AA_TRNA_LIGASE_II"/>
    <property type="match status" value="1"/>
</dbReference>
<dbReference type="OrthoDB" id="5423599at2759"/>
<dbReference type="FunFam" id="3.30.930.10:FF:000039">
    <property type="entry name" value="Threonyl-tRNA synthetase, mitochondrial"/>
    <property type="match status" value="1"/>
</dbReference>
<dbReference type="KEGG" id="blac:94345931"/>
<dbReference type="PRINTS" id="PR01047">
    <property type="entry name" value="TRNASYNTHTHR"/>
</dbReference>
<keyword evidence="5" id="KW-0479">Metal-binding</keyword>
<keyword evidence="6" id="KW-0547">Nucleotide-binding</keyword>
<dbReference type="GeneID" id="94345931"/>
<dbReference type="InterPro" id="IPR006195">
    <property type="entry name" value="aa-tRNA-synth_II"/>
</dbReference>
<dbReference type="InterPro" id="IPR002314">
    <property type="entry name" value="aa-tRNA-synt_IIb"/>
</dbReference>
<dbReference type="Pfam" id="PF07973">
    <property type="entry name" value="tRNA_SAD"/>
    <property type="match status" value="1"/>
</dbReference>
<dbReference type="Proteomes" id="UP000294530">
    <property type="component" value="Unassembled WGS sequence"/>
</dbReference>
<dbReference type="GO" id="GO:0005524">
    <property type="term" value="F:ATP binding"/>
    <property type="evidence" value="ECO:0007669"/>
    <property type="project" value="UniProtKB-KW"/>
</dbReference>